<keyword evidence="1" id="KW-0472">Membrane</keyword>
<feature type="transmembrane region" description="Helical" evidence="1">
    <location>
        <begin position="307"/>
        <end position="327"/>
    </location>
</feature>
<dbReference type="RefSeq" id="WP_109295867.1">
    <property type="nucleotide sequence ID" value="NZ_BGZL01000019.1"/>
</dbReference>
<dbReference type="GO" id="GO:0016020">
    <property type="term" value="C:membrane"/>
    <property type="evidence" value="ECO:0007669"/>
    <property type="project" value="TreeGrafter"/>
</dbReference>
<feature type="domain" description="Acyltransferase 3" evidence="2">
    <location>
        <begin position="25"/>
        <end position="383"/>
    </location>
</feature>
<gene>
    <name evidence="3" type="ORF">DDQ41_20990</name>
    <name evidence="4" type="ORF">SSP531S_50260</name>
</gene>
<feature type="transmembrane region" description="Helical" evidence="1">
    <location>
        <begin position="113"/>
        <end position="134"/>
    </location>
</feature>
<evidence type="ECO:0000313" key="6">
    <source>
        <dbReference type="Proteomes" id="UP000265354"/>
    </source>
</evidence>
<proteinExistence type="predicted"/>
<keyword evidence="1" id="KW-0812">Transmembrane</keyword>
<dbReference type="EMBL" id="CP029254">
    <property type="protein sequence ID" value="AWK10975.1"/>
    <property type="molecule type" value="Genomic_DNA"/>
</dbReference>
<evidence type="ECO:0000256" key="1">
    <source>
        <dbReference type="SAM" id="Phobius"/>
    </source>
</evidence>
<dbReference type="OrthoDB" id="5242306at2"/>
<dbReference type="PANTHER" id="PTHR23028">
    <property type="entry name" value="ACETYLTRANSFERASE"/>
    <property type="match status" value="1"/>
</dbReference>
<dbReference type="InterPro" id="IPR002656">
    <property type="entry name" value="Acyl_transf_3_dom"/>
</dbReference>
<feature type="transmembrane region" description="Helical" evidence="1">
    <location>
        <begin position="31"/>
        <end position="51"/>
    </location>
</feature>
<evidence type="ECO:0000259" key="2">
    <source>
        <dbReference type="Pfam" id="PF01757"/>
    </source>
</evidence>
<feature type="transmembrane region" description="Helical" evidence="1">
    <location>
        <begin position="269"/>
        <end position="287"/>
    </location>
</feature>
<dbReference type="AlphaFoldDB" id="A0A2S1Z3P4"/>
<dbReference type="InterPro" id="IPR050879">
    <property type="entry name" value="Acyltransferase_3"/>
</dbReference>
<dbReference type="EMBL" id="BGZL01000019">
    <property type="protein sequence ID" value="GBQ03551.1"/>
    <property type="molecule type" value="Genomic_DNA"/>
</dbReference>
<dbReference type="GO" id="GO:0000271">
    <property type="term" value="P:polysaccharide biosynthetic process"/>
    <property type="evidence" value="ECO:0007669"/>
    <property type="project" value="TreeGrafter"/>
</dbReference>
<protein>
    <recommendedName>
        <fullName evidence="2">Acyltransferase 3 domain-containing protein</fullName>
    </recommendedName>
</protein>
<accession>A0A2S1Z3P4</accession>
<keyword evidence="1" id="KW-1133">Transmembrane helix</keyword>
<dbReference type="Proteomes" id="UP000245051">
    <property type="component" value="Chromosome"/>
</dbReference>
<dbReference type="GO" id="GO:0016747">
    <property type="term" value="F:acyltransferase activity, transferring groups other than amino-acyl groups"/>
    <property type="evidence" value="ECO:0007669"/>
    <property type="project" value="InterPro"/>
</dbReference>
<name>A0A2S1Z3P4_9ACTN</name>
<keyword evidence="5" id="KW-1185">Reference proteome</keyword>
<feature type="transmembrane region" description="Helical" evidence="1">
    <location>
        <begin position="167"/>
        <end position="184"/>
    </location>
</feature>
<feature type="transmembrane region" description="Helical" evidence="1">
    <location>
        <begin position="71"/>
        <end position="92"/>
    </location>
</feature>
<reference evidence="3 5" key="1">
    <citation type="submission" date="2018-05" db="EMBL/GenBank/DDBJ databases">
        <title>Complete genome sequence of the Type Strain of Streptomyces spongiicola HNM0071, the producer of staurosporine.</title>
        <authorList>
            <person name="Zhou S."/>
            <person name="Huang X."/>
        </authorList>
    </citation>
    <scope>NUCLEOTIDE SEQUENCE [LARGE SCALE GENOMIC DNA]</scope>
    <source>
        <strain evidence="3 5">HNM0071</strain>
    </source>
</reference>
<feature type="transmembrane region" description="Helical" evidence="1">
    <location>
        <begin position="339"/>
        <end position="359"/>
    </location>
</feature>
<feature type="transmembrane region" description="Helical" evidence="1">
    <location>
        <begin position="196"/>
        <end position="217"/>
    </location>
</feature>
<evidence type="ECO:0000313" key="4">
    <source>
        <dbReference type="EMBL" id="GBQ03551.1"/>
    </source>
</evidence>
<organism evidence="4 6">
    <name type="scientific">Streptomyces spongiicola</name>
    <dbReference type="NCBI Taxonomy" id="1690221"/>
    <lineage>
        <taxon>Bacteria</taxon>
        <taxon>Bacillati</taxon>
        <taxon>Actinomycetota</taxon>
        <taxon>Actinomycetes</taxon>
        <taxon>Kitasatosporales</taxon>
        <taxon>Streptomycetaceae</taxon>
        <taxon>Streptomyces</taxon>
    </lineage>
</organism>
<dbReference type="Pfam" id="PF01757">
    <property type="entry name" value="Acyl_transf_3"/>
    <property type="match status" value="1"/>
</dbReference>
<dbReference type="KEGG" id="sspo:DDQ41_20990"/>
<dbReference type="PANTHER" id="PTHR23028:SF53">
    <property type="entry name" value="ACYL_TRANSF_3 DOMAIN-CONTAINING PROTEIN"/>
    <property type="match status" value="1"/>
</dbReference>
<evidence type="ECO:0000313" key="5">
    <source>
        <dbReference type="Proteomes" id="UP000245051"/>
    </source>
</evidence>
<feature type="transmembrane region" description="Helical" evidence="1">
    <location>
        <begin position="229"/>
        <end position="248"/>
    </location>
</feature>
<reference evidence="4 6" key="2">
    <citation type="submission" date="2018-07" db="EMBL/GenBank/DDBJ databases">
        <title>Whole Genome Shotgun Sequence of Streptomyces spongiicola strain 531S.</title>
        <authorList>
            <person name="Dohra H."/>
            <person name="Kodani S."/>
        </authorList>
    </citation>
    <scope>NUCLEOTIDE SEQUENCE [LARGE SCALE GENOMIC DNA]</scope>
    <source>
        <strain evidence="4 6">531S</strain>
    </source>
</reference>
<dbReference type="Proteomes" id="UP000265354">
    <property type="component" value="Unassembled WGS sequence"/>
</dbReference>
<feature type="transmembrane region" description="Helical" evidence="1">
    <location>
        <begin position="371"/>
        <end position="390"/>
    </location>
</feature>
<evidence type="ECO:0000313" key="3">
    <source>
        <dbReference type="EMBL" id="AWK10975.1"/>
    </source>
</evidence>
<sequence length="415" mass="45730">MAITTTRSPEAVSGTRTTERRFFPELEGMRGVAAMGVLVTHVAFSSGMVGFMDKEPNGFLGVMLQQLHVSLPIFFVLSGMLLYRPFALATIAGTRKPEIKPYFWRRALRTLPAYWVLVAVALLTLNREAVHGIWQVVRPVLLLQVYQIDARLVGRGLEQTWTLATEVAFYAALPLLAWALDRFARRTADPGARVRRILWGLSPLVVIGFAYAAYTFLPSMGAYPIQNEWPPKWLGFIAVGMGLAALSAGADTAPKSVPAFYRFVQNKPVWCWVLAASVYLVACLRPIGRPGHADYPSMAGGMTEHLLYTLFGLLLVAPVTVPNPSRFVVAVMSNPVMRFLGRISYGLYLWHIAVIYFWHGSLFEAGGFLELLAVTLGGSVVLATASYYLVESPAMRLRERLGKASAKPSVETISS</sequence>